<dbReference type="STRING" id="1802223.A2358_03475"/>
<dbReference type="Gene3D" id="3.40.50.620">
    <property type="entry name" value="HUPs"/>
    <property type="match status" value="1"/>
</dbReference>
<reference evidence="10 11" key="1">
    <citation type="journal article" date="2016" name="Nat. Commun.">
        <title>Thousands of microbial genomes shed light on interconnected biogeochemical processes in an aquifer system.</title>
        <authorList>
            <person name="Anantharaman K."/>
            <person name="Brown C.T."/>
            <person name="Hug L.A."/>
            <person name="Sharon I."/>
            <person name="Castelle C.J."/>
            <person name="Probst A.J."/>
            <person name="Thomas B.C."/>
            <person name="Singh A."/>
            <person name="Wilkins M.J."/>
            <person name="Karaoz U."/>
            <person name="Brodie E.L."/>
            <person name="Williams K.H."/>
            <person name="Hubbard S.S."/>
            <person name="Banfield J.F."/>
        </authorList>
    </citation>
    <scope>NUCLEOTIDE SEQUENCE [LARGE SCALE GENOMIC DNA]</scope>
</reference>
<dbReference type="HAMAP" id="MF_00140_B">
    <property type="entry name" value="Trp_tRNA_synth_B"/>
    <property type="match status" value="1"/>
</dbReference>
<name>A0A1G2IUM7_9BACT</name>
<dbReference type="GO" id="GO:0005524">
    <property type="term" value="F:ATP binding"/>
    <property type="evidence" value="ECO:0007669"/>
    <property type="project" value="UniProtKB-UniRule"/>
</dbReference>
<comment type="catalytic activity">
    <reaction evidence="7 8">
        <text>tRNA(Trp) + L-tryptophan + ATP = L-tryptophyl-tRNA(Trp) + AMP + diphosphate + H(+)</text>
        <dbReference type="Rhea" id="RHEA:24080"/>
        <dbReference type="Rhea" id="RHEA-COMP:9671"/>
        <dbReference type="Rhea" id="RHEA-COMP:9705"/>
        <dbReference type="ChEBI" id="CHEBI:15378"/>
        <dbReference type="ChEBI" id="CHEBI:30616"/>
        <dbReference type="ChEBI" id="CHEBI:33019"/>
        <dbReference type="ChEBI" id="CHEBI:57912"/>
        <dbReference type="ChEBI" id="CHEBI:78442"/>
        <dbReference type="ChEBI" id="CHEBI:78535"/>
        <dbReference type="ChEBI" id="CHEBI:456215"/>
        <dbReference type="EC" id="6.1.1.2"/>
    </reaction>
</comment>
<dbReference type="Gene3D" id="1.10.240.10">
    <property type="entry name" value="Tyrosyl-Transfer RNA Synthetase"/>
    <property type="match status" value="1"/>
</dbReference>
<feature type="binding site" evidence="8">
    <location>
        <position position="190"/>
    </location>
    <ligand>
        <name>ATP</name>
        <dbReference type="ChEBI" id="CHEBI:30616"/>
    </ligand>
</feature>
<dbReference type="InterPro" id="IPR050203">
    <property type="entry name" value="Trp-tRNA_synthetase"/>
</dbReference>
<dbReference type="CDD" id="cd00806">
    <property type="entry name" value="TrpRS_core"/>
    <property type="match status" value="1"/>
</dbReference>
<keyword evidence="4 8" id="KW-0067">ATP-binding</keyword>
<comment type="subcellular location">
    <subcellularLocation>
        <location evidence="8">Cytoplasm</location>
    </subcellularLocation>
</comment>
<dbReference type="EC" id="6.1.1.2" evidence="8"/>
<feature type="binding site" evidence="8">
    <location>
        <begin position="199"/>
        <end position="203"/>
    </location>
    <ligand>
        <name>ATP</name>
        <dbReference type="ChEBI" id="CHEBI:30616"/>
    </ligand>
</feature>
<comment type="subunit">
    <text evidence="8">Homodimer.</text>
</comment>
<dbReference type="InterPro" id="IPR001412">
    <property type="entry name" value="aa-tRNA-synth_I_CS"/>
</dbReference>
<evidence type="ECO:0000313" key="11">
    <source>
        <dbReference type="Proteomes" id="UP000178650"/>
    </source>
</evidence>
<evidence type="ECO:0000256" key="3">
    <source>
        <dbReference type="ARBA" id="ARBA00022741"/>
    </source>
</evidence>
<dbReference type="GO" id="GO:0006436">
    <property type="term" value="P:tryptophanyl-tRNA aminoacylation"/>
    <property type="evidence" value="ECO:0007669"/>
    <property type="project" value="UniProtKB-UniRule"/>
</dbReference>
<comment type="function">
    <text evidence="8">Catalyzes the attachment of tryptophan to tRNA(Trp).</text>
</comment>
<feature type="short sequence motif" description="'HIGH' region" evidence="8">
    <location>
        <begin position="9"/>
        <end position="17"/>
    </location>
</feature>
<keyword evidence="3 8" id="KW-0547">Nucleotide-binding</keyword>
<evidence type="ECO:0000256" key="4">
    <source>
        <dbReference type="ARBA" id="ARBA00022840"/>
    </source>
</evidence>
<comment type="caution">
    <text evidence="10">The sequence shown here is derived from an EMBL/GenBank/DDBJ whole genome shotgun (WGS) entry which is preliminary data.</text>
</comment>
<dbReference type="GO" id="GO:0005829">
    <property type="term" value="C:cytosol"/>
    <property type="evidence" value="ECO:0007669"/>
    <property type="project" value="TreeGrafter"/>
</dbReference>
<dbReference type="PANTHER" id="PTHR43766:SF1">
    <property type="entry name" value="TRYPTOPHAN--TRNA LIGASE, MITOCHONDRIAL"/>
    <property type="match status" value="1"/>
</dbReference>
<dbReference type="AlphaFoldDB" id="A0A1G2IUM7"/>
<dbReference type="GO" id="GO:0004830">
    <property type="term" value="F:tryptophan-tRNA ligase activity"/>
    <property type="evidence" value="ECO:0007669"/>
    <property type="project" value="UniProtKB-UniRule"/>
</dbReference>
<feature type="binding site" evidence="8">
    <location>
        <begin position="16"/>
        <end position="17"/>
    </location>
    <ligand>
        <name>ATP</name>
        <dbReference type="ChEBI" id="CHEBI:30616"/>
    </ligand>
</feature>
<dbReference type="InterPro" id="IPR014729">
    <property type="entry name" value="Rossmann-like_a/b/a_fold"/>
</dbReference>
<dbReference type="EMBL" id="MHPJ01000018">
    <property type="protein sequence ID" value="OGZ78536.1"/>
    <property type="molecule type" value="Genomic_DNA"/>
</dbReference>
<dbReference type="SUPFAM" id="SSF52374">
    <property type="entry name" value="Nucleotidylyl transferase"/>
    <property type="match status" value="1"/>
</dbReference>
<sequence length="332" mass="37392">MRIFSGIRPTGNIHLGNYLGAIKQWIALQETNECVFCIVDLHAITTPYNPKELQKNILDAAAIYLAAGVNPEKSIIFTQSSVKEHAELGWLLGTITPMGELGRMTQFKEKSKQHKDYINAGLFNYPVLMTADILLYKGKAVPVGKDQEQHVELARTIAKKFNQKFGSPRGEAGKVFDEPETILPKAGAKIMSLQDPKKKMSKSDDPKNYISLFDSPEDITKKIMAATTDSGKEIIYNVTKKPGISNLLTIYSLITDRSVEDIQREFVKKSYSDFKKSLANVLINYLEPFRRKQKELQTRDIYVKEILNKGASRAKIIAETTMKEVREKMGLA</sequence>
<evidence type="ECO:0000256" key="5">
    <source>
        <dbReference type="ARBA" id="ARBA00022917"/>
    </source>
</evidence>
<evidence type="ECO:0000256" key="9">
    <source>
        <dbReference type="RuleBase" id="RU363036"/>
    </source>
</evidence>
<keyword evidence="5 8" id="KW-0648">Protein biosynthesis</keyword>
<feature type="binding site" evidence="8">
    <location>
        <begin position="144"/>
        <end position="146"/>
    </location>
    <ligand>
        <name>ATP</name>
        <dbReference type="ChEBI" id="CHEBI:30616"/>
    </ligand>
</feature>
<evidence type="ECO:0000256" key="7">
    <source>
        <dbReference type="ARBA" id="ARBA00049929"/>
    </source>
</evidence>
<keyword evidence="2 8" id="KW-0436">Ligase</keyword>
<keyword evidence="6 8" id="KW-0030">Aminoacyl-tRNA synthetase</keyword>
<dbReference type="PANTHER" id="PTHR43766">
    <property type="entry name" value="TRYPTOPHAN--TRNA LIGASE, MITOCHONDRIAL"/>
    <property type="match status" value="1"/>
</dbReference>
<evidence type="ECO:0000256" key="6">
    <source>
        <dbReference type="ARBA" id="ARBA00023146"/>
    </source>
</evidence>
<gene>
    <name evidence="8" type="primary">trpS</name>
    <name evidence="10" type="ORF">A2358_03475</name>
</gene>
<evidence type="ECO:0000256" key="1">
    <source>
        <dbReference type="ARBA" id="ARBA00005594"/>
    </source>
</evidence>
<dbReference type="InterPro" id="IPR024109">
    <property type="entry name" value="Trp-tRNA-ligase_bac-type"/>
</dbReference>
<proteinExistence type="inferred from homology"/>
<dbReference type="FunFam" id="1.10.240.10:FF:000002">
    <property type="entry name" value="Tryptophan--tRNA ligase"/>
    <property type="match status" value="1"/>
</dbReference>
<feature type="binding site" evidence="8">
    <location>
        <position position="132"/>
    </location>
    <ligand>
        <name>L-tryptophan</name>
        <dbReference type="ChEBI" id="CHEBI:57912"/>
    </ligand>
</feature>
<dbReference type="PROSITE" id="PS00178">
    <property type="entry name" value="AA_TRNA_LIGASE_I"/>
    <property type="match status" value="1"/>
</dbReference>
<evidence type="ECO:0000256" key="8">
    <source>
        <dbReference type="HAMAP-Rule" id="MF_00140"/>
    </source>
</evidence>
<feature type="short sequence motif" description="'KMSKS' region" evidence="8">
    <location>
        <begin position="199"/>
        <end position="203"/>
    </location>
</feature>
<dbReference type="PRINTS" id="PR01039">
    <property type="entry name" value="TRNASYNTHTRP"/>
</dbReference>
<dbReference type="InterPro" id="IPR002305">
    <property type="entry name" value="aa-tRNA-synth_Ic"/>
</dbReference>
<protein>
    <recommendedName>
        <fullName evidence="8">Tryptophan--tRNA ligase</fullName>
        <ecNumber evidence="8">6.1.1.2</ecNumber>
    </recommendedName>
    <alternativeName>
        <fullName evidence="8">Tryptophanyl-tRNA synthetase</fullName>
        <shortName evidence="8">TrpRS</shortName>
    </alternativeName>
</protein>
<keyword evidence="8" id="KW-0963">Cytoplasm</keyword>
<feature type="binding site" evidence="8">
    <location>
        <begin position="8"/>
        <end position="10"/>
    </location>
    <ligand>
        <name>ATP</name>
        <dbReference type="ChEBI" id="CHEBI:30616"/>
    </ligand>
</feature>
<comment type="similarity">
    <text evidence="1 8 9">Belongs to the class-I aminoacyl-tRNA synthetase family.</text>
</comment>
<organism evidence="10 11">
    <name type="scientific">Candidatus Staskawiczbacteria bacterium RIFOXYB1_FULL_37_44</name>
    <dbReference type="NCBI Taxonomy" id="1802223"/>
    <lineage>
        <taxon>Bacteria</taxon>
        <taxon>Candidatus Staskawicziibacteriota</taxon>
    </lineage>
</organism>
<dbReference type="Proteomes" id="UP000178650">
    <property type="component" value="Unassembled WGS sequence"/>
</dbReference>
<dbReference type="InterPro" id="IPR002306">
    <property type="entry name" value="Trp-tRNA-ligase"/>
</dbReference>
<evidence type="ECO:0000313" key="10">
    <source>
        <dbReference type="EMBL" id="OGZ78536.1"/>
    </source>
</evidence>
<dbReference type="NCBIfam" id="TIGR00233">
    <property type="entry name" value="trpS"/>
    <property type="match status" value="1"/>
</dbReference>
<evidence type="ECO:0000256" key="2">
    <source>
        <dbReference type="ARBA" id="ARBA00022598"/>
    </source>
</evidence>
<accession>A0A1G2IUM7</accession>
<dbReference type="Pfam" id="PF00579">
    <property type="entry name" value="tRNA-synt_1b"/>
    <property type="match status" value="1"/>
</dbReference>